<gene>
    <name evidence="1" type="ORF">METZ01_LOCUS269039</name>
</gene>
<proteinExistence type="predicted"/>
<organism evidence="1">
    <name type="scientific">marine metagenome</name>
    <dbReference type="NCBI Taxonomy" id="408172"/>
    <lineage>
        <taxon>unclassified sequences</taxon>
        <taxon>metagenomes</taxon>
        <taxon>ecological metagenomes</taxon>
    </lineage>
</organism>
<feature type="non-terminal residue" evidence="1">
    <location>
        <position position="37"/>
    </location>
</feature>
<dbReference type="AlphaFoldDB" id="A0A382JWZ9"/>
<evidence type="ECO:0000313" key="1">
    <source>
        <dbReference type="EMBL" id="SVC16185.1"/>
    </source>
</evidence>
<protein>
    <submittedName>
        <fullName evidence="1">Uncharacterized protein</fullName>
    </submittedName>
</protein>
<feature type="non-terminal residue" evidence="1">
    <location>
        <position position="1"/>
    </location>
</feature>
<reference evidence="1" key="1">
    <citation type="submission" date="2018-05" db="EMBL/GenBank/DDBJ databases">
        <authorList>
            <person name="Lanie J.A."/>
            <person name="Ng W.-L."/>
            <person name="Kazmierczak K.M."/>
            <person name="Andrzejewski T.M."/>
            <person name="Davidsen T.M."/>
            <person name="Wayne K.J."/>
            <person name="Tettelin H."/>
            <person name="Glass J.I."/>
            <person name="Rusch D."/>
            <person name="Podicherti R."/>
            <person name="Tsui H.-C.T."/>
            <person name="Winkler M.E."/>
        </authorList>
    </citation>
    <scope>NUCLEOTIDE SEQUENCE</scope>
</reference>
<accession>A0A382JWZ9</accession>
<sequence>MPYEVKSFTIVSNTTTSLASLEVTPMRVFSIKLFSIL</sequence>
<dbReference type="EMBL" id="UINC01076737">
    <property type="protein sequence ID" value="SVC16185.1"/>
    <property type="molecule type" value="Genomic_DNA"/>
</dbReference>
<name>A0A382JWZ9_9ZZZZ</name>